<dbReference type="AlphaFoldDB" id="A0A7X2PD25"/>
<accession>A0A7X2PD25</accession>
<reference evidence="2 3" key="1">
    <citation type="submission" date="2019-08" db="EMBL/GenBank/DDBJ databases">
        <title>In-depth cultivation of the pig gut microbiome towards novel bacterial diversity and tailored functional studies.</title>
        <authorList>
            <person name="Wylensek D."/>
            <person name="Hitch T.C.A."/>
            <person name="Clavel T."/>
        </authorList>
    </citation>
    <scope>NUCLEOTIDE SEQUENCE [LARGE SCALE GENOMIC DNA]</scope>
    <source>
        <strain evidence="2 3">NM-380-WT-3C1</strain>
    </source>
</reference>
<dbReference type="GO" id="GO:0016491">
    <property type="term" value="F:oxidoreductase activity"/>
    <property type="evidence" value="ECO:0007669"/>
    <property type="project" value="InterPro"/>
</dbReference>
<dbReference type="GO" id="GO:0071949">
    <property type="term" value="F:FAD binding"/>
    <property type="evidence" value="ECO:0007669"/>
    <property type="project" value="InterPro"/>
</dbReference>
<dbReference type="PANTHER" id="PTHR42659:SF9">
    <property type="entry name" value="XANTHINE DEHYDROGENASE FAD-BINDING SUBUNIT XDHB-RELATED"/>
    <property type="match status" value="1"/>
</dbReference>
<dbReference type="EMBL" id="VUNN01000015">
    <property type="protein sequence ID" value="MSU06684.1"/>
    <property type="molecule type" value="Genomic_DNA"/>
</dbReference>
<protein>
    <recommendedName>
        <fullName evidence="1">FAD-binding PCMH-type domain-containing protein</fullName>
    </recommendedName>
</protein>
<dbReference type="Proteomes" id="UP000460549">
    <property type="component" value="Unassembled WGS sequence"/>
</dbReference>
<dbReference type="InterPro" id="IPR051312">
    <property type="entry name" value="Diverse_Substr_Oxidored"/>
</dbReference>
<proteinExistence type="predicted"/>
<dbReference type="SUPFAM" id="SSF56176">
    <property type="entry name" value="FAD-binding/transporter-associated domain-like"/>
    <property type="match status" value="1"/>
</dbReference>
<evidence type="ECO:0000313" key="3">
    <source>
        <dbReference type="Proteomes" id="UP000460549"/>
    </source>
</evidence>
<dbReference type="InterPro" id="IPR036318">
    <property type="entry name" value="FAD-bd_PCMH-like_sf"/>
</dbReference>
<name>A0A7X2PD25_9SPIO</name>
<gene>
    <name evidence="2" type="ORF">FYJ80_07840</name>
</gene>
<dbReference type="InterPro" id="IPR002346">
    <property type="entry name" value="Mopterin_DH_FAD-bd"/>
</dbReference>
<feature type="domain" description="FAD-binding PCMH-type" evidence="1">
    <location>
        <begin position="1"/>
        <end position="163"/>
    </location>
</feature>
<comment type="caution">
    <text evidence="2">The sequence shown here is derived from an EMBL/GenBank/DDBJ whole genome shotgun (WGS) entry which is preliminary data.</text>
</comment>
<evidence type="ECO:0000313" key="2">
    <source>
        <dbReference type="EMBL" id="MSU06684.1"/>
    </source>
</evidence>
<organism evidence="2 3">
    <name type="scientific">Bullifex porci</name>
    <dbReference type="NCBI Taxonomy" id="2606638"/>
    <lineage>
        <taxon>Bacteria</taxon>
        <taxon>Pseudomonadati</taxon>
        <taxon>Spirochaetota</taxon>
        <taxon>Spirochaetia</taxon>
        <taxon>Spirochaetales</taxon>
        <taxon>Spirochaetaceae</taxon>
        <taxon>Bullifex</taxon>
    </lineage>
</organism>
<dbReference type="InterPro" id="IPR016166">
    <property type="entry name" value="FAD-bd_PCMH"/>
</dbReference>
<dbReference type="RefSeq" id="WP_154425729.1">
    <property type="nucleotide sequence ID" value="NZ_VUNN01000015.1"/>
</dbReference>
<dbReference type="InterPro" id="IPR016169">
    <property type="entry name" value="FAD-bd_PCMH_sub2"/>
</dbReference>
<dbReference type="Pfam" id="PF00941">
    <property type="entry name" value="FAD_binding_5"/>
    <property type="match status" value="1"/>
</dbReference>
<sequence>MELIKKSSLCECVKAKKENLNAIYLAGGTEALRLNSPVKGDSVIPISSLIEKKIEAKGDDIFISSTVTFSELLASSIVPKPLKEACKYLSSRALKNAATIGGNIASLRFDSYLIPTLLAYDAKLVVFSSEEKVCSLKKYVEKGSCSCLIVGILINPLVKVVNKRESLTSSTHAAVTSALSENGYFCAVSNSGIFFSLEQAMSSDIKSDITGSSEYKKYLIKENYEILKEALNG</sequence>
<dbReference type="PANTHER" id="PTHR42659">
    <property type="entry name" value="XANTHINE DEHYDROGENASE SUBUNIT C-RELATED"/>
    <property type="match status" value="1"/>
</dbReference>
<dbReference type="Gene3D" id="3.30.465.10">
    <property type="match status" value="1"/>
</dbReference>
<evidence type="ECO:0000259" key="1">
    <source>
        <dbReference type="PROSITE" id="PS51387"/>
    </source>
</evidence>
<dbReference type="PROSITE" id="PS51387">
    <property type="entry name" value="FAD_PCMH"/>
    <property type="match status" value="1"/>
</dbReference>
<keyword evidence="3" id="KW-1185">Reference proteome</keyword>